<evidence type="ECO:0000256" key="8">
    <source>
        <dbReference type="ARBA" id="ARBA00023033"/>
    </source>
</evidence>
<dbReference type="Pfam" id="PF03443">
    <property type="entry name" value="AA9"/>
    <property type="match status" value="1"/>
</dbReference>
<organism evidence="17 18">
    <name type="scientific">Ascobolus immersus RN42</name>
    <dbReference type="NCBI Taxonomy" id="1160509"/>
    <lineage>
        <taxon>Eukaryota</taxon>
        <taxon>Fungi</taxon>
        <taxon>Dikarya</taxon>
        <taxon>Ascomycota</taxon>
        <taxon>Pezizomycotina</taxon>
        <taxon>Pezizomycetes</taxon>
        <taxon>Pezizales</taxon>
        <taxon>Ascobolaceae</taxon>
        <taxon>Ascobolus</taxon>
    </lineage>
</organism>
<dbReference type="PANTHER" id="PTHR33353:SF6">
    <property type="entry name" value="ENDOGLUCANASE IV"/>
    <property type="match status" value="1"/>
</dbReference>
<dbReference type="STRING" id="1160509.A0A3N4HLM3"/>
<evidence type="ECO:0000256" key="14">
    <source>
        <dbReference type="ARBA" id="ARBA00047174"/>
    </source>
</evidence>
<keyword evidence="8" id="KW-0503">Monooxygenase</keyword>
<feature type="signal peptide" evidence="15">
    <location>
        <begin position="1"/>
        <end position="19"/>
    </location>
</feature>
<keyword evidence="11" id="KW-0624">Polysaccharide degradation</keyword>
<dbReference type="GO" id="GO:0046872">
    <property type="term" value="F:metal ion binding"/>
    <property type="evidence" value="ECO:0007669"/>
    <property type="project" value="UniProtKB-KW"/>
</dbReference>
<keyword evidence="10" id="KW-0119">Carbohydrate metabolism</keyword>
<evidence type="ECO:0000256" key="6">
    <source>
        <dbReference type="ARBA" id="ARBA00023002"/>
    </source>
</evidence>
<evidence type="ECO:0000256" key="1">
    <source>
        <dbReference type="ARBA" id="ARBA00001973"/>
    </source>
</evidence>
<evidence type="ECO:0000256" key="2">
    <source>
        <dbReference type="ARBA" id="ARBA00004613"/>
    </source>
</evidence>
<evidence type="ECO:0000256" key="3">
    <source>
        <dbReference type="ARBA" id="ARBA00022525"/>
    </source>
</evidence>
<keyword evidence="18" id="KW-1185">Reference proteome</keyword>
<evidence type="ECO:0000256" key="4">
    <source>
        <dbReference type="ARBA" id="ARBA00022723"/>
    </source>
</evidence>
<comment type="similarity">
    <text evidence="12">Belongs to the polysaccharide monooxygenase AA9 family.</text>
</comment>
<dbReference type="GO" id="GO:0005576">
    <property type="term" value="C:extracellular region"/>
    <property type="evidence" value="ECO:0007669"/>
    <property type="project" value="UniProtKB-SubCell"/>
</dbReference>
<dbReference type="Proteomes" id="UP000275078">
    <property type="component" value="Unassembled WGS sequence"/>
</dbReference>
<keyword evidence="7" id="KW-0186">Copper</keyword>
<feature type="chain" id="PRO_5018239494" description="lytic cellulose monooxygenase (C4-dehydrogenating)" evidence="15">
    <location>
        <begin position="20"/>
        <end position="248"/>
    </location>
</feature>
<evidence type="ECO:0000256" key="5">
    <source>
        <dbReference type="ARBA" id="ARBA00023001"/>
    </source>
</evidence>
<keyword evidence="4" id="KW-0479">Metal-binding</keyword>
<feature type="domain" description="Auxiliary Activity family 9 catalytic" evidence="16">
    <location>
        <begin position="20"/>
        <end position="238"/>
    </location>
</feature>
<dbReference type="EMBL" id="ML119782">
    <property type="protein sequence ID" value="RPA74713.1"/>
    <property type="molecule type" value="Genomic_DNA"/>
</dbReference>
<evidence type="ECO:0000256" key="12">
    <source>
        <dbReference type="ARBA" id="ARBA00044502"/>
    </source>
</evidence>
<keyword evidence="17" id="KW-0378">Hydrolase</keyword>
<proteinExistence type="inferred from homology"/>
<dbReference type="InterPro" id="IPR049892">
    <property type="entry name" value="AA9"/>
</dbReference>
<dbReference type="GO" id="GO:0030245">
    <property type="term" value="P:cellulose catabolic process"/>
    <property type="evidence" value="ECO:0007669"/>
    <property type="project" value="UniProtKB-KW"/>
</dbReference>
<evidence type="ECO:0000313" key="18">
    <source>
        <dbReference type="Proteomes" id="UP000275078"/>
    </source>
</evidence>
<accession>A0A3N4HLM3</accession>
<name>A0A3N4HLM3_ASCIM</name>
<dbReference type="OrthoDB" id="4849160at2759"/>
<evidence type="ECO:0000256" key="11">
    <source>
        <dbReference type="ARBA" id="ARBA00023326"/>
    </source>
</evidence>
<dbReference type="EC" id="1.14.99.56" evidence="14"/>
<dbReference type="CDD" id="cd21175">
    <property type="entry name" value="LPMO_AA9"/>
    <property type="match status" value="1"/>
</dbReference>
<keyword evidence="3" id="KW-0964">Secreted</keyword>
<reference evidence="17 18" key="1">
    <citation type="journal article" date="2018" name="Nat. Ecol. Evol.">
        <title>Pezizomycetes genomes reveal the molecular basis of ectomycorrhizal truffle lifestyle.</title>
        <authorList>
            <person name="Murat C."/>
            <person name="Payen T."/>
            <person name="Noel B."/>
            <person name="Kuo A."/>
            <person name="Morin E."/>
            <person name="Chen J."/>
            <person name="Kohler A."/>
            <person name="Krizsan K."/>
            <person name="Balestrini R."/>
            <person name="Da Silva C."/>
            <person name="Montanini B."/>
            <person name="Hainaut M."/>
            <person name="Levati E."/>
            <person name="Barry K.W."/>
            <person name="Belfiori B."/>
            <person name="Cichocki N."/>
            <person name="Clum A."/>
            <person name="Dockter R.B."/>
            <person name="Fauchery L."/>
            <person name="Guy J."/>
            <person name="Iotti M."/>
            <person name="Le Tacon F."/>
            <person name="Lindquist E.A."/>
            <person name="Lipzen A."/>
            <person name="Malagnac F."/>
            <person name="Mello A."/>
            <person name="Molinier V."/>
            <person name="Miyauchi S."/>
            <person name="Poulain J."/>
            <person name="Riccioni C."/>
            <person name="Rubini A."/>
            <person name="Sitrit Y."/>
            <person name="Splivallo R."/>
            <person name="Traeger S."/>
            <person name="Wang M."/>
            <person name="Zifcakova L."/>
            <person name="Wipf D."/>
            <person name="Zambonelli A."/>
            <person name="Paolocci F."/>
            <person name="Nowrousian M."/>
            <person name="Ottonello S."/>
            <person name="Baldrian P."/>
            <person name="Spatafora J.W."/>
            <person name="Henrissat B."/>
            <person name="Nagy L.G."/>
            <person name="Aury J.M."/>
            <person name="Wincker P."/>
            <person name="Grigoriev I.V."/>
            <person name="Bonfante P."/>
            <person name="Martin F.M."/>
        </authorList>
    </citation>
    <scope>NUCLEOTIDE SEQUENCE [LARGE SCALE GENOMIC DNA]</scope>
    <source>
        <strain evidence="17 18">RN42</strain>
    </source>
</reference>
<keyword evidence="5" id="KW-0136">Cellulose degradation</keyword>
<evidence type="ECO:0000313" key="17">
    <source>
        <dbReference type="EMBL" id="RPA74713.1"/>
    </source>
</evidence>
<evidence type="ECO:0000256" key="15">
    <source>
        <dbReference type="SAM" id="SignalP"/>
    </source>
</evidence>
<protein>
    <recommendedName>
        <fullName evidence="14">lytic cellulose monooxygenase (C4-dehydrogenating)</fullName>
        <ecNumber evidence="14">1.14.99.56</ecNumber>
    </recommendedName>
</protein>
<comment type="catalytic activity">
    <reaction evidence="13">
        <text>[(1-&gt;4)-beta-D-glucosyl]n+m + reduced acceptor + O2 = 4-dehydro-beta-D-glucosyl-[(1-&gt;4)-beta-D-glucosyl]n-1 + [(1-&gt;4)-beta-D-glucosyl]m + acceptor + H2O.</text>
        <dbReference type="EC" id="1.14.99.56"/>
    </reaction>
</comment>
<dbReference type="InterPro" id="IPR005103">
    <property type="entry name" value="AA9_LPMO"/>
</dbReference>
<sequence>MYALSLLPIVMGLLSTVNAHGYVDKIIVGAQTYEAWKVFSDPYVTPPPVRYNRRIQDNGPVPNFEGKDITCNVGGNVPINNTIPVTAGSQVKIQWDQWGSSHSGPVMNYLAFCPNGCNNFKGDTGNVWVKFDQMAYDTSKNPPWGSDYLAKQGASWTVTIPKNIPSGEYLLRHEILGLHVAGTKMGAQFYPSCIQLKVTGGTGNSFPSGVALPGAYRADDTNGVLVQLWQINAGQKQYIAPGGPVVSF</sequence>
<evidence type="ECO:0000259" key="16">
    <source>
        <dbReference type="Pfam" id="PF03443"/>
    </source>
</evidence>
<dbReference type="GO" id="GO:0016787">
    <property type="term" value="F:hydrolase activity"/>
    <property type="evidence" value="ECO:0007669"/>
    <property type="project" value="UniProtKB-KW"/>
</dbReference>
<dbReference type="PANTHER" id="PTHR33353">
    <property type="entry name" value="PUTATIVE (AFU_ORTHOLOGUE AFUA_1G12560)-RELATED"/>
    <property type="match status" value="1"/>
</dbReference>
<keyword evidence="15" id="KW-0732">Signal</keyword>
<gene>
    <name evidence="17" type="ORF">BJ508DRAFT_30491</name>
</gene>
<evidence type="ECO:0000256" key="7">
    <source>
        <dbReference type="ARBA" id="ARBA00023008"/>
    </source>
</evidence>
<dbReference type="GO" id="GO:0004497">
    <property type="term" value="F:monooxygenase activity"/>
    <property type="evidence" value="ECO:0007669"/>
    <property type="project" value="UniProtKB-KW"/>
</dbReference>
<evidence type="ECO:0000256" key="10">
    <source>
        <dbReference type="ARBA" id="ARBA00023277"/>
    </source>
</evidence>
<dbReference type="Gene3D" id="2.70.50.70">
    <property type="match status" value="1"/>
</dbReference>
<dbReference type="AlphaFoldDB" id="A0A3N4HLM3"/>
<evidence type="ECO:0000256" key="9">
    <source>
        <dbReference type="ARBA" id="ARBA00023157"/>
    </source>
</evidence>
<comment type="subcellular location">
    <subcellularLocation>
        <location evidence="2">Secreted</location>
    </subcellularLocation>
</comment>
<keyword evidence="9" id="KW-1015">Disulfide bond</keyword>
<comment type="cofactor">
    <cofactor evidence="1">
        <name>Cu(2+)</name>
        <dbReference type="ChEBI" id="CHEBI:29036"/>
    </cofactor>
</comment>
<keyword evidence="6" id="KW-0560">Oxidoreductase</keyword>
<evidence type="ECO:0000256" key="13">
    <source>
        <dbReference type="ARBA" id="ARBA00045077"/>
    </source>
</evidence>